<sequence>MSNLLGILPFTRLLIEQTVQPGDLVVDATMGNGHDTLFLARLVGPKGKVLAYDVQQEAIDKTKKRLKEAHCLSQVQLLHKGHETVEEELQYYGQPLSAAMFNLGYLPGSDKTVVTQPETTLAALGVLARYLKPGGLITIVVYSGHAGGKTERDALLAELGQWDQKQYHVLQYRFINQQNDPPFLVAIEKR</sequence>
<gene>
    <name evidence="1" type="ORF">CathTA2_0853</name>
    <name evidence="2" type="ORF">HUR95_08825</name>
</gene>
<dbReference type="AlphaFoldDB" id="F5L4Z0"/>
<reference evidence="1 3" key="1">
    <citation type="journal article" date="2011" name="J. Bacteriol.">
        <title>Draft genome sequence of the thermoalkaliphilic Caldalkalibacillus thermarum strain TA2.A1.</title>
        <authorList>
            <person name="Kalamorz F."/>
            <person name="Keis S."/>
            <person name="McMillan D.G."/>
            <person name="Olsson K."/>
            <person name="Stanton J.A."/>
            <person name="Stockwell P."/>
            <person name="Black M.A."/>
            <person name="Klingeman D.M."/>
            <person name="Land M.L."/>
            <person name="Han C.S."/>
            <person name="Martin S.L."/>
            <person name="Becher S.A."/>
            <person name="Peddie C.J."/>
            <person name="Morgan H.W."/>
            <person name="Matthies D."/>
            <person name="Preiss L."/>
            <person name="Meier T."/>
            <person name="Brown S.D."/>
            <person name="Cook G.M."/>
        </authorList>
    </citation>
    <scope>NUCLEOTIDE SEQUENCE [LARGE SCALE GENOMIC DNA]</scope>
    <source>
        <strain evidence="1 3">TA2.A1</strain>
    </source>
</reference>
<dbReference type="CDD" id="cd02440">
    <property type="entry name" value="AdoMet_MTases"/>
    <property type="match status" value="1"/>
</dbReference>
<reference evidence="2 4" key="2">
    <citation type="journal article" date="2020" name="Extremophiles">
        <title>Genomic analysis of Caldalkalibacillus thermarum TA2.A1 reveals aerobic alkaliphilic metabolism and evolutionary hallmarks linking alkaliphilic bacteria and plant life.</title>
        <authorList>
            <person name="de Jong S.I."/>
            <person name="van den Broek M.A."/>
            <person name="Merkel A.Y."/>
            <person name="de la Torre Cortes P."/>
            <person name="Kalamorz F."/>
            <person name="Cook G.M."/>
            <person name="van Loosdrecht M.C.M."/>
            <person name="McMillan D.G.G."/>
        </authorList>
    </citation>
    <scope>NUCLEOTIDE SEQUENCE [LARGE SCALE GENOMIC DNA]</scope>
    <source>
        <strain evidence="2 4">TA2.A1</strain>
    </source>
</reference>
<dbReference type="GO" id="GO:0032259">
    <property type="term" value="P:methylation"/>
    <property type="evidence" value="ECO:0007669"/>
    <property type="project" value="UniProtKB-KW"/>
</dbReference>
<evidence type="ECO:0000313" key="1">
    <source>
        <dbReference type="EMBL" id="EGL83603.1"/>
    </source>
</evidence>
<dbReference type="InterPro" id="IPR029063">
    <property type="entry name" value="SAM-dependent_MTases_sf"/>
</dbReference>
<dbReference type="EMBL" id="AFCE01000095">
    <property type="protein sequence ID" value="EGL83603.1"/>
    <property type="molecule type" value="Genomic_DNA"/>
</dbReference>
<dbReference type="EMBL" id="CP082237">
    <property type="protein sequence ID" value="QZT32518.1"/>
    <property type="molecule type" value="Genomic_DNA"/>
</dbReference>
<evidence type="ECO:0000313" key="3">
    <source>
        <dbReference type="Proteomes" id="UP000010716"/>
    </source>
</evidence>
<organism evidence="1 3">
    <name type="scientific">Caldalkalibacillus thermarum (strain TA2.A1)</name>
    <dbReference type="NCBI Taxonomy" id="986075"/>
    <lineage>
        <taxon>Bacteria</taxon>
        <taxon>Bacillati</taxon>
        <taxon>Bacillota</taxon>
        <taxon>Bacilli</taxon>
        <taxon>Bacillales</taxon>
        <taxon>Bacillaceae</taxon>
        <taxon>Caldalkalibacillus</taxon>
    </lineage>
</organism>
<dbReference type="eggNOG" id="COG2518">
    <property type="taxonomic scope" value="Bacteria"/>
</dbReference>
<evidence type="ECO:0000313" key="4">
    <source>
        <dbReference type="Proteomes" id="UP000825179"/>
    </source>
</evidence>
<dbReference type="Gene3D" id="3.40.50.150">
    <property type="entry name" value="Vaccinia Virus protein VP39"/>
    <property type="match status" value="1"/>
</dbReference>
<proteinExistence type="predicted"/>
<dbReference type="PANTHER" id="PTHR35276">
    <property type="entry name" value="S-ADENOSYL-L-METHIONINE-DEPENDENT METHYLTRANSFERASES SUPERFAMILY PROTEIN"/>
    <property type="match status" value="1"/>
</dbReference>
<keyword evidence="1" id="KW-0808">Transferase</keyword>
<dbReference type="PANTHER" id="PTHR35276:SF1">
    <property type="entry name" value="TRNA (MNM(5)S(2)U34)-METHYLTRANSFERASE, CHLOROPLASTIC"/>
    <property type="match status" value="1"/>
</dbReference>
<keyword evidence="1" id="KW-0489">Methyltransferase</keyword>
<dbReference type="Proteomes" id="UP000010716">
    <property type="component" value="Unassembled WGS sequence"/>
</dbReference>
<dbReference type="Proteomes" id="UP000825179">
    <property type="component" value="Chromosome"/>
</dbReference>
<protein>
    <submittedName>
        <fullName evidence="2">Class I SAM-dependent methyltransferase</fullName>
    </submittedName>
    <submittedName>
        <fullName evidence="1">rRNA methylase</fullName>
    </submittedName>
</protein>
<accession>F5L4Z0</accession>
<reference evidence="2" key="3">
    <citation type="submission" date="2021-08" db="EMBL/GenBank/DDBJ databases">
        <authorList>
            <person name="de Jong S."/>
            <person name="van den Broek M."/>
            <person name="Merkel A."/>
            <person name="de la Torre Cortes P."/>
            <person name="Kalamorz F."/>
            <person name="Cook G."/>
            <person name="van Loosdrecht M."/>
            <person name="McMillan D."/>
        </authorList>
    </citation>
    <scope>NUCLEOTIDE SEQUENCE</scope>
    <source>
        <strain evidence="2">TA2.A1</strain>
    </source>
</reference>
<name>F5L4Z0_CALTT</name>
<dbReference type="RefSeq" id="WP_007503424.1">
    <property type="nucleotide sequence ID" value="NZ_AFCE01000095.1"/>
</dbReference>
<dbReference type="GO" id="GO:0008168">
    <property type="term" value="F:methyltransferase activity"/>
    <property type="evidence" value="ECO:0007669"/>
    <property type="project" value="UniProtKB-KW"/>
</dbReference>
<keyword evidence="4" id="KW-1185">Reference proteome</keyword>
<evidence type="ECO:0000313" key="2">
    <source>
        <dbReference type="EMBL" id="QZT32518.1"/>
    </source>
</evidence>
<dbReference type="InterPro" id="IPR010719">
    <property type="entry name" value="MnmM_MeTrfase"/>
</dbReference>
<dbReference type="Pfam" id="PF06962">
    <property type="entry name" value="rRNA_methylase"/>
    <property type="match status" value="1"/>
</dbReference>
<dbReference type="SUPFAM" id="SSF53335">
    <property type="entry name" value="S-adenosyl-L-methionine-dependent methyltransferases"/>
    <property type="match status" value="1"/>
</dbReference>
<dbReference type="KEGG" id="cthu:HUR95_08825"/>
<dbReference type="OrthoDB" id="9792989at2"/>